<evidence type="ECO:0000259" key="1">
    <source>
        <dbReference type="PROSITE" id="PS50004"/>
    </source>
</evidence>
<dbReference type="PROSITE" id="PS50004">
    <property type="entry name" value="C2"/>
    <property type="match status" value="1"/>
</dbReference>
<dbReference type="Pfam" id="PF00168">
    <property type="entry name" value="C2"/>
    <property type="match status" value="1"/>
</dbReference>
<protein>
    <recommendedName>
        <fullName evidence="1">C2 domain-containing protein</fullName>
    </recommendedName>
</protein>
<evidence type="ECO:0000313" key="3">
    <source>
        <dbReference type="Proteomes" id="UP000054166"/>
    </source>
</evidence>
<accession>A0A0C3FVU7</accession>
<dbReference type="InParanoid" id="A0A0C3FVU7"/>
<dbReference type="AlphaFoldDB" id="A0A0C3FVU7"/>
<organism evidence="2 3">
    <name type="scientific">Piloderma croceum (strain F 1598)</name>
    <dbReference type="NCBI Taxonomy" id="765440"/>
    <lineage>
        <taxon>Eukaryota</taxon>
        <taxon>Fungi</taxon>
        <taxon>Dikarya</taxon>
        <taxon>Basidiomycota</taxon>
        <taxon>Agaricomycotina</taxon>
        <taxon>Agaricomycetes</taxon>
        <taxon>Agaricomycetidae</taxon>
        <taxon>Atheliales</taxon>
        <taxon>Atheliaceae</taxon>
        <taxon>Piloderma</taxon>
    </lineage>
</organism>
<dbReference type="Proteomes" id="UP000054166">
    <property type="component" value="Unassembled WGS sequence"/>
</dbReference>
<dbReference type="SMART" id="SM00239">
    <property type="entry name" value="C2"/>
    <property type="match status" value="1"/>
</dbReference>
<evidence type="ECO:0000313" key="2">
    <source>
        <dbReference type="EMBL" id="KIM83624.1"/>
    </source>
</evidence>
<reference evidence="3" key="2">
    <citation type="submission" date="2015-01" db="EMBL/GenBank/DDBJ databases">
        <title>Evolutionary Origins and Diversification of the Mycorrhizal Mutualists.</title>
        <authorList>
            <consortium name="DOE Joint Genome Institute"/>
            <consortium name="Mycorrhizal Genomics Consortium"/>
            <person name="Kohler A."/>
            <person name="Kuo A."/>
            <person name="Nagy L.G."/>
            <person name="Floudas D."/>
            <person name="Copeland A."/>
            <person name="Barry K.W."/>
            <person name="Cichocki N."/>
            <person name="Veneault-Fourrey C."/>
            <person name="LaButti K."/>
            <person name="Lindquist E.A."/>
            <person name="Lipzen A."/>
            <person name="Lundell T."/>
            <person name="Morin E."/>
            <person name="Murat C."/>
            <person name="Riley R."/>
            <person name="Ohm R."/>
            <person name="Sun H."/>
            <person name="Tunlid A."/>
            <person name="Henrissat B."/>
            <person name="Grigoriev I.V."/>
            <person name="Hibbett D.S."/>
            <person name="Martin F."/>
        </authorList>
    </citation>
    <scope>NUCLEOTIDE SEQUENCE [LARGE SCALE GENOMIC DNA]</scope>
    <source>
        <strain evidence="3">F 1598</strain>
    </source>
</reference>
<feature type="domain" description="C2" evidence="1">
    <location>
        <begin position="7"/>
        <end position="126"/>
    </location>
</feature>
<dbReference type="HOGENOM" id="CLU_1886534_0_0_1"/>
<gene>
    <name evidence="2" type="ORF">PILCRDRAFT_7037</name>
</gene>
<name>A0A0C3FVU7_PILCF</name>
<keyword evidence="3" id="KW-1185">Reference proteome</keyword>
<proteinExistence type="predicted"/>
<dbReference type="Gene3D" id="2.60.40.150">
    <property type="entry name" value="C2 domain"/>
    <property type="match status" value="1"/>
</dbReference>
<dbReference type="InterPro" id="IPR035892">
    <property type="entry name" value="C2_domain_sf"/>
</dbReference>
<sequence length="135" mass="14713">MDKPLPPLTSPKLSMDDAFRALPAGFCQFELTVIGTTGLRGMTAWSQGQGCYVVVAVGSQPLHKTTIAKNEGEPEWNDTFQFVAKRGDDLIVSVYVTGTSSYETLLGRFEESLMDVDRTGEGEIFFDPIVPCAIS</sequence>
<dbReference type="InterPro" id="IPR000008">
    <property type="entry name" value="C2_dom"/>
</dbReference>
<dbReference type="EMBL" id="KN832990">
    <property type="protein sequence ID" value="KIM83624.1"/>
    <property type="molecule type" value="Genomic_DNA"/>
</dbReference>
<dbReference type="SUPFAM" id="SSF49562">
    <property type="entry name" value="C2 domain (Calcium/lipid-binding domain, CaLB)"/>
    <property type="match status" value="1"/>
</dbReference>
<dbReference type="CDD" id="cd00030">
    <property type="entry name" value="C2"/>
    <property type="match status" value="1"/>
</dbReference>
<dbReference type="OrthoDB" id="1029639at2759"/>
<reference evidence="2 3" key="1">
    <citation type="submission" date="2014-04" db="EMBL/GenBank/DDBJ databases">
        <authorList>
            <consortium name="DOE Joint Genome Institute"/>
            <person name="Kuo A."/>
            <person name="Tarkka M."/>
            <person name="Buscot F."/>
            <person name="Kohler A."/>
            <person name="Nagy L.G."/>
            <person name="Floudas D."/>
            <person name="Copeland A."/>
            <person name="Barry K.W."/>
            <person name="Cichocki N."/>
            <person name="Veneault-Fourrey C."/>
            <person name="LaButti K."/>
            <person name="Lindquist E.A."/>
            <person name="Lipzen A."/>
            <person name="Lundell T."/>
            <person name="Morin E."/>
            <person name="Murat C."/>
            <person name="Sun H."/>
            <person name="Tunlid A."/>
            <person name="Henrissat B."/>
            <person name="Grigoriev I.V."/>
            <person name="Hibbett D.S."/>
            <person name="Martin F."/>
            <person name="Nordberg H.P."/>
            <person name="Cantor M.N."/>
            <person name="Hua S.X."/>
        </authorList>
    </citation>
    <scope>NUCLEOTIDE SEQUENCE [LARGE SCALE GENOMIC DNA]</scope>
    <source>
        <strain evidence="2 3">F 1598</strain>
    </source>
</reference>